<accession>A0AAD8J794</accession>
<dbReference type="AlphaFoldDB" id="A0AAD8J794"/>
<evidence type="ECO:0000256" key="5">
    <source>
        <dbReference type="SAM" id="SignalP"/>
    </source>
</evidence>
<proteinExistence type="inferred from homology"/>
<dbReference type="InterPro" id="IPR000677">
    <property type="entry name" value="Chitinase-like"/>
</dbReference>
<dbReference type="Pfam" id="PF00704">
    <property type="entry name" value="Glyco_hydro_18"/>
    <property type="match status" value="1"/>
</dbReference>
<gene>
    <name evidence="7" type="ORF">POM88_008374</name>
</gene>
<evidence type="ECO:0000256" key="1">
    <source>
        <dbReference type="ARBA" id="ARBA00022801"/>
    </source>
</evidence>
<dbReference type="Proteomes" id="UP001237642">
    <property type="component" value="Unassembled WGS sequence"/>
</dbReference>
<name>A0AAD8J794_9APIA</name>
<dbReference type="InterPro" id="IPR017853">
    <property type="entry name" value="GH"/>
</dbReference>
<protein>
    <submittedName>
        <fullName evidence="7">GH18 domain-containing protein</fullName>
    </submittedName>
</protein>
<comment type="similarity">
    <text evidence="4">Belongs to the glycosyl hydrolase 18 family.</text>
</comment>
<dbReference type="Gene3D" id="3.20.20.80">
    <property type="entry name" value="Glycosidases"/>
    <property type="match status" value="1"/>
</dbReference>
<dbReference type="PROSITE" id="PS51910">
    <property type="entry name" value="GH18_2"/>
    <property type="match status" value="1"/>
</dbReference>
<evidence type="ECO:0000313" key="8">
    <source>
        <dbReference type="Proteomes" id="UP001237642"/>
    </source>
</evidence>
<keyword evidence="1 3" id="KW-0378">Hydrolase</keyword>
<dbReference type="InterPro" id="IPR001223">
    <property type="entry name" value="Glyco_hydro18_cat"/>
</dbReference>
<organism evidence="7 8">
    <name type="scientific">Heracleum sosnowskyi</name>
    <dbReference type="NCBI Taxonomy" id="360622"/>
    <lineage>
        <taxon>Eukaryota</taxon>
        <taxon>Viridiplantae</taxon>
        <taxon>Streptophyta</taxon>
        <taxon>Embryophyta</taxon>
        <taxon>Tracheophyta</taxon>
        <taxon>Spermatophyta</taxon>
        <taxon>Magnoliopsida</taxon>
        <taxon>eudicotyledons</taxon>
        <taxon>Gunneridae</taxon>
        <taxon>Pentapetalae</taxon>
        <taxon>asterids</taxon>
        <taxon>campanulids</taxon>
        <taxon>Apiales</taxon>
        <taxon>Apiaceae</taxon>
        <taxon>Apioideae</taxon>
        <taxon>apioid superclade</taxon>
        <taxon>Tordylieae</taxon>
        <taxon>Tordyliinae</taxon>
        <taxon>Heracleum</taxon>
    </lineage>
</organism>
<dbReference type="CDD" id="cd06544">
    <property type="entry name" value="GH18_narbonin"/>
    <property type="match status" value="1"/>
</dbReference>
<keyword evidence="8" id="KW-1185">Reference proteome</keyword>
<dbReference type="InterPro" id="IPR001579">
    <property type="entry name" value="Glyco_hydro_18_chit_AS"/>
</dbReference>
<sequence length="301" mass="34009">MKFFIMFLTLALIQALVFLNVDAINSNLFREYIGAEFKNVKFSDVPINKNTNFHFILSFAIDYTTSSTPSPANGKFNVFWDSGNLSPIQVLSIKKSHPKVKVALSLGGDTVGNKFAYFKPSSVDGWVSNAVSSLTGIIKMYHLDGIDIDYEHFKADSSTFAECIGRLIMTLKKNNVISFASIAPFDDDQVQHHYMALWKRFGHLIDYVNFQFYAYDRQTNVSQFLRYFETQMSNYEGGKILVSFTSAAGGGLSPENGFFTACKMLKRRKQLHGIFIWSADDSKSKGFKYEKQSQALLAKSH</sequence>
<feature type="domain" description="GH18" evidence="6">
    <location>
        <begin position="27"/>
        <end position="301"/>
    </location>
</feature>
<keyword evidence="5" id="KW-0732">Signal</keyword>
<evidence type="ECO:0000256" key="2">
    <source>
        <dbReference type="ARBA" id="ARBA00023295"/>
    </source>
</evidence>
<evidence type="ECO:0000259" key="6">
    <source>
        <dbReference type="PROSITE" id="PS51910"/>
    </source>
</evidence>
<dbReference type="SUPFAM" id="SSF51445">
    <property type="entry name" value="(Trans)glycosidases"/>
    <property type="match status" value="1"/>
</dbReference>
<reference evidence="7" key="2">
    <citation type="submission" date="2023-05" db="EMBL/GenBank/DDBJ databases">
        <authorList>
            <person name="Schelkunov M.I."/>
        </authorList>
    </citation>
    <scope>NUCLEOTIDE SEQUENCE</scope>
    <source>
        <strain evidence="7">Hsosn_3</strain>
        <tissue evidence="7">Leaf</tissue>
    </source>
</reference>
<dbReference type="PRINTS" id="PR00551">
    <property type="entry name" value="2SGLOBULIN"/>
</dbReference>
<evidence type="ECO:0000256" key="4">
    <source>
        <dbReference type="RuleBase" id="RU004453"/>
    </source>
</evidence>
<evidence type="ECO:0000256" key="3">
    <source>
        <dbReference type="RuleBase" id="RU000489"/>
    </source>
</evidence>
<feature type="signal peptide" evidence="5">
    <location>
        <begin position="1"/>
        <end position="23"/>
    </location>
</feature>
<dbReference type="GO" id="GO:0004553">
    <property type="term" value="F:hydrolase activity, hydrolyzing O-glycosyl compounds"/>
    <property type="evidence" value="ECO:0007669"/>
    <property type="project" value="InterPro"/>
</dbReference>
<feature type="chain" id="PRO_5041921260" evidence="5">
    <location>
        <begin position="24"/>
        <end position="301"/>
    </location>
</feature>
<dbReference type="PROSITE" id="PS01095">
    <property type="entry name" value="GH18_1"/>
    <property type="match status" value="1"/>
</dbReference>
<comment type="caution">
    <text evidence="7">The sequence shown here is derived from an EMBL/GenBank/DDBJ whole genome shotgun (WGS) entry which is preliminary data.</text>
</comment>
<evidence type="ECO:0000313" key="7">
    <source>
        <dbReference type="EMBL" id="KAK1398511.1"/>
    </source>
</evidence>
<dbReference type="PANTHER" id="PTHR46476:SF13">
    <property type="entry name" value="2, PUTATIVE, EXPRESSED-RELATED"/>
    <property type="match status" value="1"/>
</dbReference>
<keyword evidence="2 3" id="KW-0326">Glycosidase</keyword>
<reference evidence="7" key="1">
    <citation type="submission" date="2023-02" db="EMBL/GenBank/DDBJ databases">
        <title>Genome of toxic invasive species Heracleum sosnowskyi carries increased number of genes despite the absence of recent whole-genome duplications.</title>
        <authorList>
            <person name="Schelkunov M."/>
            <person name="Shtratnikova V."/>
            <person name="Makarenko M."/>
            <person name="Klepikova A."/>
            <person name="Omelchenko D."/>
            <person name="Novikova G."/>
            <person name="Obukhova E."/>
            <person name="Bogdanov V."/>
            <person name="Penin A."/>
            <person name="Logacheva M."/>
        </authorList>
    </citation>
    <scope>NUCLEOTIDE SEQUENCE</scope>
    <source>
        <strain evidence="7">Hsosn_3</strain>
        <tissue evidence="7">Leaf</tissue>
    </source>
</reference>
<dbReference type="EMBL" id="JAUIZM010000002">
    <property type="protein sequence ID" value="KAK1398511.1"/>
    <property type="molecule type" value="Genomic_DNA"/>
</dbReference>
<dbReference type="PANTHER" id="PTHR46476">
    <property type="entry name" value="CHITINASE 2-LIKE"/>
    <property type="match status" value="1"/>
</dbReference>
<dbReference type="GO" id="GO:0005975">
    <property type="term" value="P:carbohydrate metabolic process"/>
    <property type="evidence" value="ECO:0007669"/>
    <property type="project" value="InterPro"/>
</dbReference>